<dbReference type="InterPro" id="IPR008915">
    <property type="entry name" value="Peptidase_M50"/>
</dbReference>
<feature type="transmembrane region" description="Helical" evidence="14">
    <location>
        <begin position="109"/>
        <end position="133"/>
    </location>
</feature>
<feature type="binding site" evidence="16">
    <location>
        <position position="166"/>
    </location>
    <ligand>
        <name>Zn(2+)</name>
        <dbReference type="ChEBI" id="CHEBI:29105"/>
        <note>catalytic</note>
    </ligand>
</feature>
<dbReference type="GO" id="GO:0046872">
    <property type="term" value="F:metal ion binding"/>
    <property type="evidence" value="ECO:0007669"/>
    <property type="project" value="UniProtKB-UniRule"/>
</dbReference>
<evidence type="ECO:0000256" key="5">
    <source>
        <dbReference type="ARBA" id="ARBA00022692"/>
    </source>
</evidence>
<comment type="similarity">
    <text evidence="2 14">Belongs to the peptidase M50B family.</text>
</comment>
<evidence type="ECO:0000259" key="18">
    <source>
        <dbReference type="PROSITE" id="PS51371"/>
    </source>
</evidence>
<reference evidence="20" key="1">
    <citation type="submission" date="2017-04" db="EMBL/GenBank/DDBJ databases">
        <authorList>
            <person name="Varghese N."/>
            <person name="Submissions S."/>
        </authorList>
    </citation>
    <scope>NUCLEOTIDE SEQUENCE [LARGE SCALE GENOMIC DNA]</scope>
    <source>
        <strain evidence="20">DSM 44073</strain>
    </source>
</reference>
<dbReference type="PIRSF" id="PIRSF006404">
    <property type="entry name" value="UCP006404_Pept_M50_CBS"/>
    <property type="match status" value="1"/>
</dbReference>
<evidence type="ECO:0000256" key="2">
    <source>
        <dbReference type="ARBA" id="ARBA00007931"/>
    </source>
</evidence>
<dbReference type="GO" id="GO:0005886">
    <property type="term" value="C:plasma membrane"/>
    <property type="evidence" value="ECO:0007669"/>
    <property type="project" value="UniProtKB-SubCell"/>
</dbReference>
<keyword evidence="8 14" id="KW-0378">Hydrolase</keyword>
<evidence type="ECO:0000256" key="17">
    <source>
        <dbReference type="PROSITE-ProRule" id="PRU00703"/>
    </source>
</evidence>
<accession>A0A1W2FRX2</accession>
<dbReference type="STRING" id="40571.SAMN05660733_07791"/>
<evidence type="ECO:0000256" key="6">
    <source>
        <dbReference type="ARBA" id="ARBA00022723"/>
    </source>
</evidence>
<evidence type="ECO:0000256" key="1">
    <source>
        <dbReference type="ARBA" id="ARBA00004651"/>
    </source>
</evidence>
<dbReference type="PANTHER" id="PTHR39188">
    <property type="entry name" value="MEMBRANE-ASSOCIATED ZINC METALLOPROTEASE M50B"/>
    <property type="match status" value="1"/>
</dbReference>
<sequence>MKAAIQIGRFWGVSVGLHWSVLVIVALLMSGIGFGQLPVVAAGYAWWVYLVAGFVTALFVLASLLAHELAHALVARRTGQEVEGITLWMLGGLASLKGQARTPGAEFRVAAVGPATSLLVALVSGAALLLASMLDADPLVLGVLAYLAFINVVLGAFNLVPAAPLDGGRILRSALWAWWDDPHRATVWSTRIGRGFGFVLIALGVWSLFTGLVDGLWWSLIGLFIVTMASEEERQSTIGRMLEGLRVRDVMTPDPETVDGGLSVSSFLQDVALARRHSAFPLVDEDGVLQGMVTLARLKRVALGQRGSVALREVACEPKEIPLVQPDDPLADLLTRMNGCTDGRALVFEAERLVGIVSPTDISRAVSLQGLNTGRS</sequence>
<feature type="domain" description="CBS" evidence="18">
    <location>
        <begin position="316"/>
        <end position="373"/>
    </location>
</feature>
<dbReference type="SUPFAM" id="SSF54631">
    <property type="entry name" value="CBS-domain pair"/>
    <property type="match status" value="1"/>
</dbReference>
<dbReference type="GO" id="GO:0008237">
    <property type="term" value="F:metallopeptidase activity"/>
    <property type="evidence" value="ECO:0007669"/>
    <property type="project" value="UniProtKB-UniRule"/>
</dbReference>
<proteinExistence type="inferred from homology"/>
<dbReference type="Proteomes" id="UP000192840">
    <property type="component" value="Unassembled WGS sequence"/>
</dbReference>
<evidence type="ECO:0000256" key="7">
    <source>
        <dbReference type="ARBA" id="ARBA00022737"/>
    </source>
</evidence>
<dbReference type="InterPro" id="IPR000644">
    <property type="entry name" value="CBS_dom"/>
</dbReference>
<feature type="binding site" evidence="16">
    <location>
        <position position="67"/>
    </location>
    <ligand>
        <name>Zn(2+)</name>
        <dbReference type="ChEBI" id="CHEBI:29105"/>
        <note>catalytic</note>
    </ligand>
</feature>
<keyword evidence="6 14" id="KW-0479">Metal-binding</keyword>
<feature type="domain" description="CBS" evidence="18">
    <location>
        <begin position="251"/>
        <end position="311"/>
    </location>
</feature>
<feature type="transmembrane region" description="Helical" evidence="14">
    <location>
        <begin position="192"/>
        <end position="209"/>
    </location>
</feature>
<keyword evidence="11 14" id="KW-0482">Metalloprotease</keyword>
<evidence type="ECO:0000313" key="20">
    <source>
        <dbReference type="Proteomes" id="UP000192840"/>
    </source>
</evidence>
<keyword evidence="13 14" id="KW-0472">Membrane</keyword>
<dbReference type="GO" id="GO:0006508">
    <property type="term" value="P:proteolysis"/>
    <property type="evidence" value="ECO:0007669"/>
    <property type="project" value="UniProtKB-KW"/>
</dbReference>
<evidence type="ECO:0000313" key="19">
    <source>
        <dbReference type="EMBL" id="SMD24675.1"/>
    </source>
</evidence>
<evidence type="ECO:0000256" key="3">
    <source>
        <dbReference type="ARBA" id="ARBA00022475"/>
    </source>
</evidence>
<evidence type="ECO:0000256" key="14">
    <source>
        <dbReference type="PIRNR" id="PIRNR006404"/>
    </source>
</evidence>
<keyword evidence="3 14" id="KW-1003">Cell membrane</keyword>
<dbReference type="OrthoDB" id="9781963at2"/>
<dbReference type="AlphaFoldDB" id="A0A1W2FRX2"/>
<dbReference type="eggNOG" id="COG0517">
    <property type="taxonomic scope" value="Bacteria"/>
</dbReference>
<dbReference type="SMART" id="SM00116">
    <property type="entry name" value="CBS"/>
    <property type="match status" value="2"/>
</dbReference>
<dbReference type="EMBL" id="FWYC01000022">
    <property type="protein sequence ID" value="SMD24675.1"/>
    <property type="molecule type" value="Genomic_DNA"/>
</dbReference>
<keyword evidence="12 17" id="KW-0129">CBS domain</keyword>
<evidence type="ECO:0000256" key="9">
    <source>
        <dbReference type="ARBA" id="ARBA00022833"/>
    </source>
</evidence>
<organism evidence="19 20">
    <name type="scientific">Lentzea albidocapillata</name>
    <dbReference type="NCBI Taxonomy" id="40571"/>
    <lineage>
        <taxon>Bacteria</taxon>
        <taxon>Bacillati</taxon>
        <taxon>Actinomycetota</taxon>
        <taxon>Actinomycetes</taxon>
        <taxon>Pseudonocardiales</taxon>
        <taxon>Pseudonocardiaceae</taxon>
        <taxon>Lentzea</taxon>
    </lineage>
</organism>
<feature type="transmembrane region" description="Helical" evidence="14">
    <location>
        <begin position="139"/>
        <end position="160"/>
    </location>
</feature>
<comment type="subcellular location">
    <subcellularLocation>
        <location evidence="1 14">Cell membrane</location>
        <topology evidence="1 14">Multi-pass membrane protein</topology>
    </subcellularLocation>
</comment>
<dbReference type="InterPro" id="IPR016483">
    <property type="entry name" value="UCP006404_Pept_M50_CBS"/>
</dbReference>
<feature type="binding site" evidence="16">
    <location>
        <position position="71"/>
    </location>
    <ligand>
        <name>Zn(2+)</name>
        <dbReference type="ChEBI" id="CHEBI:29105"/>
        <note>catalytic</note>
    </ligand>
</feature>
<evidence type="ECO:0000256" key="12">
    <source>
        <dbReference type="ARBA" id="ARBA00023122"/>
    </source>
</evidence>
<dbReference type="PROSITE" id="PS51371">
    <property type="entry name" value="CBS"/>
    <property type="match status" value="2"/>
</dbReference>
<evidence type="ECO:0000256" key="15">
    <source>
        <dbReference type="PIRSR" id="PIRSR006404-1"/>
    </source>
</evidence>
<dbReference type="CDD" id="cd06164">
    <property type="entry name" value="S2P-M50_SpoIVFB_CBS"/>
    <property type="match status" value="1"/>
</dbReference>
<evidence type="ECO:0000256" key="10">
    <source>
        <dbReference type="ARBA" id="ARBA00022989"/>
    </source>
</evidence>
<gene>
    <name evidence="19" type="ORF">SAMN05660733_07791</name>
</gene>
<keyword evidence="5 14" id="KW-0812">Transmembrane</keyword>
<keyword evidence="20" id="KW-1185">Reference proteome</keyword>
<evidence type="ECO:0000256" key="11">
    <source>
        <dbReference type="ARBA" id="ARBA00023049"/>
    </source>
</evidence>
<name>A0A1W2FRX2_9PSEU</name>
<keyword evidence="4 14" id="KW-0645">Protease</keyword>
<dbReference type="eggNOG" id="COG1994">
    <property type="taxonomic scope" value="Bacteria"/>
</dbReference>
<protein>
    <recommendedName>
        <fullName evidence="14">Zinc metalloprotease</fullName>
    </recommendedName>
</protein>
<evidence type="ECO:0000256" key="13">
    <source>
        <dbReference type="ARBA" id="ARBA00023136"/>
    </source>
</evidence>
<evidence type="ECO:0000256" key="16">
    <source>
        <dbReference type="PIRSR" id="PIRSR006404-2"/>
    </source>
</evidence>
<dbReference type="Pfam" id="PF00571">
    <property type="entry name" value="CBS"/>
    <property type="match status" value="2"/>
</dbReference>
<feature type="transmembrane region" description="Helical" evidence="14">
    <location>
        <begin position="12"/>
        <end position="34"/>
    </location>
</feature>
<comment type="cofactor">
    <cofactor evidence="14 16">
        <name>Zn(2+)</name>
        <dbReference type="ChEBI" id="CHEBI:29105"/>
    </cofactor>
    <text evidence="14 16">Binds 1 zinc ion per subunit.</text>
</comment>
<keyword evidence="7" id="KW-0677">Repeat</keyword>
<evidence type="ECO:0000256" key="4">
    <source>
        <dbReference type="ARBA" id="ARBA00022670"/>
    </source>
</evidence>
<feature type="transmembrane region" description="Helical" evidence="14">
    <location>
        <begin position="46"/>
        <end position="67"/>
    </location>
</feature>
<dbReference type="Gene3D" id="3.10.580.10">
    <property type="entry name" value="CBS-domain"/>
    <property type="match status" value="2"/>
</dbReference>
<dbReference type="RefSeq" id="WP_030480795.1">
    <property type="nucleotide sequence ID" value="NZ_FWYC01000022.1"/>
</dbReference>
<feature type="active site" evidence="15">
    <location>
        <position position="68"/>
    </location>
</feature>
<keyword evidence="9 14" id="KW-0862">Zinc</keyword>
<dbReference type="PANTHER" id="PTHR39188:SF3">
    <property type="entry name" value="STAGE IV SPORULATION PROTEIN FB"/>
    <property type="match status" value="1"/>
</dbReference>
<keyword evidence="10 14" id="KW-1133">Transmembrane helix</keyword>
<dbReference type="Pfam" id="PF02163">
    <property type="entry name" value="Peptidase_M50"/>
    <property type="match status" value="2"/>
</dbReference>
<evidence type="ECO:0000256" key="8">
    <source>
        <dbReference type="ARBA" id="ARBA00022801"/>
    </source>
</evidence>
<dbReference type="InterPro" id="IPR046342">
    <property type="entry name" value="CBS_dom_sf"/>
</dbReference>